<dbReference type="InterPro" id="IPR007759">
    <property type="entry name" value="Asxl_HARE-HTH"/>
</dbReference>
<evidence type="ECO:0000256" key="1">
    <source>
        <dbReference type="ARBA" id="ARBA00023163"/>
    </source>
</evidence>
<gene>
    <name evidence="3" type="ORF">E3J62_02085</name>
</gene>
<dbReference type="Pfam" id="PF05066">
    <property type="entry name" value="HARE-HTH"/>
    <property type="match status" value="1"/>
</dbReference>
<protein>
    <recommendedName>
        <fullName evidence="2">HTH HARE-type domain-containing protein</fullName>
    </recommendedName>
</protein>
<evidence type="ECO:0000313" key="4">
    <source>
        <dbReference type="Proteomes" id="UP000315525"/>
    </source>
</evidence>
<comment type="caution">
    <text evidence="3">The sequence shown here is derived from an EMBL/GenBank/DDBJ whole genome shotgun (WGS) entry which is preliminary data.</text>
</comment>
<accession>A0A523UXG9</accession>
<keyword evidence="1" id="KW-0804">Transcription</keyword>
<name>A0A523UXG9_UNCT6</name>
<dbReference type="PROSITE" id="PS51913">
    <property type="entry name" value="HTH_HARE"/>
    <property type="match status" value="1"/>
</dbReference>
<dbReference type="GO" id="GO:0006355">
    <property type="term" value="P:regulation of DNA-templated transcription"/>
    <property type="evidence" value="ECO:0007669"/>
    <property type="project" value="InterPro"/>
</dbReference>
<organism evidence="3 4">
    <name type="scientific">candidate division TA06 bacterium</name>
    <dbReference type="NCBI Taxonomy" id="2250710"/>
    <lineage>
        <taxon>Bacteria</taxon>
        <taxon>Bacteria division TA06</taxon>
    </lineage>
</organism>
<dbReference type="EMBL" id="SOJN01000028">
    <property type="protein sequence ID" value="TET47232.1"/>
    <property type="molecule type" value="Genomic_DNA"/>
</dbReference>
<reference evidence="3 4" key="1">
    <citation type="submission" date="2019-03" db="EMBL/GenBank/DDBJ databases">
        <title>Metabolic potential of uncultured bacteria and archaea associated with petroleum seepage in deep-sea sediments.</title>
        <authorList>
            <person name="Dong X."/>
            <person name="Hubert C."/>
        </authorList>
    </citation>
    <scope>NUCLEOTIDE SEQUENCE [LARGE SCALE GENOMIC DNA]</scope>
    <source>
        <strain evidence="3">E44_bin18</strain>
    </source>
</reference>
<evidence type="ECO:0000313" key="3">
    <source>
        <dbReference type="EMBL" id="TET47232.1"/>
    </source>
</evidence>
<dbReference type="Proteomes" id="UP000315525">
    <property type="component" value="Unassembled WGS sequence"/>
</dbReference>
<evidence type="ECO:0000259" key="2">
    <source>
        <dbReference type="PROSITE" id="PS51913"/>
    </source>
</evidence>
<dbReference type="AlphaFoldDB" id="A0A523UXG9"/>
<sequence>MTIQEAASEILRDVGEPLTSRRIAEIALDRGMVTSAAQDPVQSLTATIDKNIRKEAYNTPRLVFIQGPRGRLVGLPEWSADHSTRLKNKTSFFLELRARIPAELLDKIKLAEQAKLRSDFDETVSFLLSKGLSLVATDVKEGLMKQLDSLGSV</sequence>
<proteinExistence type="predicted"/>
<feature type="domain" description="HTH HARE-type" evidence="2">
    <location>
        <begin position="1"/>
        <end position="78"/>
    </location>
</feature>